<evidence type="ECO:0000313" key="2">
    <source>
        <dbReference type="Proteomes" id="UP000199527"/>
    </source>
</evidence>
<name>A0A1G9ALN2_9GAMM</name>
<evidence type="ECO:0000313" key="1">
    <source>
        <dbReference type="EMBL" id="SDK28279.1"/>
    </source>
</evidence>
<dbReference type="RefSeq" id="WP_090368170.1">
    <property type="nucleotide sequence ID" value="NZ_FNEM01000024.1"/>
</dbReference>
<reference evidence="2" key="1">
    <citation type="submission" date="2016-10" db="EMBL/GenBank/DDBJ databases">
        <authorList>
            <person name="Varghese N."/>
            <person name="Submissions S."/>
        </authorList>
    </citation>
    <scope>NUCLEOTIDE SEQUENCE [LARGE SCALE GENOMIC DNA]</scope>
    <source>
        <strain evidence="2">DSM 23317</strain>
    </source>
</reference>
<gene>
    <name evidence="1" type="ORF">SAMN04488540_12422</name>
</gene>
<protein>
    <submittedName>
        <fullName evidence="1">Uncharacterized protein</fullName>
    </submittedName>
</protein>
<accession>A0A1G9ALN2</accession>
<dbReference type="Proteomes" id="UP000199527">
    <property type="component" value="Unassembled WGS sequence"/>
</dbReference>
<dbReference type="AlphaFoldDB" id="A0A1G9ALN2"/>
<dbReference type="OrthoDB" id="9838302at2"/>
<sequence>MDRLKYAADCMKLAADHQGVGNHSEAGFWLKVSIMIRKGEVNTVEQLDQLSEAINKLQLPQPNCGPVTGAAGRSFGVTPTTTLIYLARFKRRNQKRLQA</sequence>
<dbReference type="EMBL" id="FNEM01000024">
    <property type="protein sequence ID" value="SDK28279.1"/>
    <property type="molecule type" value="Genomic_DNA"/>
</dbReference>
<keyword evidence="2" id="KW-1185">Reference proteome</keyword>
<organism evidence="1 2">
    <name type="scientific">Ferrimonas sediminum</name>
    <dbReference type="NCBI Taxonomy" id="718193"/>
    <lineage>
        <taxon>Bacteria</taxon>
        <taxon>Pseudomonadati</taxon>
        <taxon>Pseudomonadota</taxon>
        <taxon>Gammaproteobacteria</taxon>
        <taxon>Alteromonadales</taxon>
        <taxon>Ferrimonadaceae</taxon>
        <taxon>Ferrimonas</taxon>
    </lineage>
</organism>
<proteinExistence type="predicted"/>